<dbReference type="Pfam" id="PF12658">
    <property type="entry name" value="Ten1"/>
    <property type="match status" value="1"/>
</dbReference>
<dbReference type="InterPro" id="IPR024222">
    <property type="entry name" value="Ten1_fungal"/>
</dbReference>
<protein>
    <recommendedName>
        <fullName evidence="3">CST complex subunit Ten1</fullName>
    </recommendedName>
</protein>
<proteinExistence type="predicted"/>
<evidence type="ECO:0000313" key="1">
    <source>
        <dbReference type="EMBL" id="KMP08221.1"/>
    </source>
</evidence>
<organism evidence="1 2">
    <name type="scientific">Coccidioides immitis RMSCC 2394</name>
    <dbReference type="NCBI Taxonomy" id="404692"/>
    <lineage>
        <taxon>Eukaryota</taxon>
        <taxon>Fungi</taxon>
        <taxon>Dikarya</taxon>
        <taxon>Ascomycota</taxon>
        <taxon>Pezizomycotina</taxon>
        <taxon>Eurotiomycetes</taxon>
        <taxon>Eurotiomycetidae</taxon>
        <taxon>Onygenales</taxon>
        <taxon>Onygenaceae</taxon>
        <taxon>Coccidioides</taxon>
    </lineage>
</organism>
<evidence type="ECO:0008006" key="3">
    <source>
        <dbReference type="Google" id="ProtNLM"/>
    </source>
</evidence>
<dbReference type="EMBL" id="DS028097">
    <property type="protein sequence ID" value="KMP08221.1"/>
    <property type="molecule type" value="Genomic_DNA"/>
</dbReference>
<dbReference type="GO" id="GO:1990879">
    <property type="term" value="C:CST complex"/>
    <property type="evidence" value="ECO:0007669"/>
    <property type="project" value="InterPro"/>
</dbReference>
<dbReference type="AlphaFoldDB" id="A0A0J6YHR1"/>
<gene>
    <name evidence="1" type="ORF">CIRG_07902</name>
</gene>
<dbReference type="Gene3D" id="2.40.50.140">
    <property type="entry name" value="Nucleic acid-binding proteins"/>
    <property type="match status" value="1"/>
</dbReference>
<dbReference type="OrthoDB" id="5275361at2759"/>
<sequence>MNQNVPGPLPTRLVFLSELPNLPVGSKVRFLGCVSKYTIAKGILTLEHNDSVSSPNRKGPRRAPGARIDVDVNLLLESLSHSDIDIGNWINVIGYVRPLSPAPSLVLQNEMLKSGGGRKKPSSVYVEALMIIPAGGIRVGEYERVLSEAREVDKRLKGSS</sequence>
<evidence type="ECO:0000313" key="2">
    <source>
        <dbReference type="Proteomes" id="UP000054565"/>
    </source>
</evidence>
<dbReference type="InterPro" id="IPR012340">
    <property type="entry name" value="NA-bd_OB-fold"/>
</dbReference>
<dbReference type="Proteomes" id="UP000054565">
    <property type="component" value="Unassembled WGS sequence"/>
</dbReference>
<accession>A0A0J6YHR1</accession>
<dbReference type="GO" id="GO:0043047">
    <property type="term" value="F:single-stranded telomeric DNA binding"/>
    <property type="evidence" value="ECO:0007669"/>
    <property type="project" value="InterPro"/>
</dbReference>
<reference evidence="2" key="1">
    <citation type="journal article" date="2010" name="Genome Res.">
        <title>Population genomic sequencing of Coccidioides fungi reveals recent hybridization and transposon control.</title>
        <authorList>
            <person name="Neafsey D.E."/>
            <person name="Barker B.M."/>
            <person name="Sharpton T.J."/>
            <person name="Stajich J.E."/>
            <person name="Park D.J."/>
            <person name="Whiston E."/>
            <person name="Hung C.-Y."/>
            <person name="McMahan C."/>
            <person name="White J."/>
            <person name="Sykes S."/>
            <person name="Heiman D."/>
            <person name="Young S."/>
            <person name="Zeng Q."/>
            <person name="Abouelleil A."/>
            <person name="Aftuck L."/>
            <person name="Bessette D."/>
            <person name="Brown A."/>
            <person name="FitzGerald M."/>
            <person name="Lui A."/>
            <person name="Macdonald J.P."/>
            <person name="Priest M."/>
            <person name="Orbach M.J."/>
            <person name="Galgiani J.N."/>
            <person name="Kirkland T.N."/>
            <person name="Cole G.T."/>
            <person name="Birren B.W."/>
            <person name="Henn M.R."/>
            <person name="Taylor J.W."/>
            <person name="Rounsley S.D."/>
        </authorList>
    </citation>
    <scope>NUCLEOTIDE SEQUENCE [LARGE SCALE GENOMIC DNA]</scope>
    <source>
        <strain evidence="2">RMSCC 2394</strain>
    </source>
</reference>
<name>A0A0J6YHR1_COCIT</name>
<dbReference type="GO" id="GO:0016233">
    <property type="term" value="P:telomere capping"/>
    <property type="evidence" value="ECO:0007669"/>
    <property type="project" value="InterPro"/>
</dbReference>